<dbReference type="SUPFAM" id="SSF82771">
    <property type="entry name" value="GIY-YIG endonuclease"/>
    <property type="match status" value="1"/>
</dbReference>
<evidence type="ECO:0008006" key="3">
    <source>
        <dbReference type="Google" id="ProtNLM"/>
    </source>
</evidence>
<organism evidence="1 2">
    <name type="scientific">Parashewanella spongiae</name>
    <dbReference type="NCBI Taxonomy" id="342950"/>
    <lineage>
        <taxon>Bacteria</taxon>
        <taxon>Pseudomonadati</taxon>
        <taxon>Pseudomonadota</taxon>
        <taxon>Gammaproteobacteria</taxon>
        <taxon>Alteromonadales</taxon>
        <taxon>Shewanellaceae</taxon>
        <taxon>Parashewanella</taxon>
    </lineage>
</organism>
<evidence type="ECO:0000313" key="2">
    <source>
        <dbReference type="Proteomes" id="UP000273022"/>
    </source>
</evidence>
<dbReference type="AlphaFoldDB" id="A0A3A6TWK3"/>
<sequence>MAVALFNKCGHLSYIGIGISKSSHPLVNRLISHVLEKKPGSENEYQAQKKWSDVAFLATIGFNKNQDYLAAALETYLIKKLNPPRNKKGKT</sequence>
<protein>
    <recommendedName>
        <fullName evidence="3">GIY-YIG nuclease family protein</fullName>
    </recommendedName>
</protein>
<name>A0A3A6TWK3_9GAMM</name>
<keyword evidence="2" id="KW-1185">Reference proteome</keyword>
<dbReference type="InterPro" id="IPR035901">
    <property type="entry name" value="GIY-YIG_endonuc_sf"/>
</dbReference>
<comment type="caution">
    <text evidence="1">The sequence shown here is derived from an EMBL/GenBank/DDBJ whole genome shotgun (WGS) entry which is preliminary data.</text>
</comment>
<dbReference type="EMBL" id="QYYH01000015">
    <property type="protein sequence ID" value="RJY18790.1"/>
    <property type="molecule type" value="Genomic_DNA"/>
</dbReference>
<reference evidence="1 2" key="1">
    <citation type="submission" date="2018-09" db="EMBL/GenBank/DDBJ databases">
        <title>Phylogeny of the Shewanellaceae, and recommendation for two new genera, Pseudoshewanella and Parashewanella.</title>
        <authorList>
            <person name="Wang G."/>
        </authorList>
    </citation>
    <scope>NUCLEOTIDE SEQUENCE [LARGE SCALE GENOMIC DNA]</scope>
    <source>
        <strain evidence="1 2">KCTC 22492</strain>
    </source>
</reference>
<evidence type="ECO:0000313" key="1">
    <source>
        <dbReference type="EMBL" id="RJY18790.1"/>
    </source>
</evidence>
<dbReference type="Proteomes" id="UP000273022">
    <property type="component" value="Unassembled WGS sequence"/>
</dbReference>
<accession>A0A3A6TWK3</accession>
<proteinExistence type="predicted"/>
<gene>
    <name evidence="1" type="ORF">D5R81_03730</name>
</gene>